<dbReference type="GO" id="GO:0051694">
    <property type="term" value="P:pointed-end actin filament capping"/>
    <property type="evidence" value="ECO:0007669"/>
    <property type="project" value="InterPro"/>
</dbReference>
<keyword evidence="7" id="KW-1185">Reference proteome</keyword>
<gene>
    <name evidence="6" type="primary">LOC100228347</name>
</gene>
<keyword evidence="3" id="KW-0963">Cytoplasm</keyword>
<proteinExistence type="inferred from homology"/>
<evidence type="ECO:0000256" key="3">
    <source>
        <dbReference type="ARBA" id="ARBA00022490"/>
    </source>
</evidence>
<dbReference type="PANTHER" id="PTHR10901">
    <property type="entry name" value="TROPOMODULIN"/>
    <property type="match status" value="1"/>
</dbReference>
<dbReference type="PANTHER" id="PTHR10901:SF18">
    <property type="entry name" value="TROPOMODULIN-3"/>
    <property type="match status" value="1"/>
</dbReference>
<evidence type="ECO:0000313" key="6">
    <source>
        <dbReference type="Ensembl" id="ENSTGUP00000029531.1"/>
    </source>
</evidence>
<accession>A0A674H273</accession>
<dbReference type="GeneTree" id="ENSGT00940000158280"/>
<evidence type="ECO:0000256" key="4">
    <source>
        <dbReference type="ARBA" id="ARBA00023203"/>
    </source>
</evidence>
<evidence type="ECO:0000313" key="7">
    <source>
        <dbReference type="Proteomes" id="UP000007754"/>
    </source>
</evidence>
<keyword evidence="4" id="KW-0009">Actin-binding</keyword>
<evidence type="ECO:0000256" key="1">
    <source>
        <dbReference type="ARBA" id="ARBA00004245"/>
    </source>
</evidence>
<comment type="subcellular location">
    <subcellularLocation>
        <location evidence="1">Cytoplasm</location>
        <location evidence="1">Cytoskeleton</location>
    </subcellularLocation>
</comment>
<dbReference type="SUPFAM" id="SSF52047">
    <property type="entry name" value="RNI-like"/>
    <property type="match status" value="1"/>
</dbReference>
<dbReference type="GO" id="GO:0007015">
    <property type="term" value="P:actin filament organization"/>
    <property type="evidence" value="ECO:0007669"/>
    <property type="project" value="TreeGrafter"/>
</dbReference>
<dbReference type="Proteomes" id="UP000007754">
    <property type="component" value="Chromosome 10"/>
</dbReference>
<dbReference type="Pfam" id="PF03250">
    <property type="entry name" value="Tropomodulin"/>
    <property type="match status" value="1"/>
</dbReference>
<dbReference type="Gene3D" id="3.80.10.10">
    <property type="entry name" value="Ribonuclease Inhibitor"/>
    <property type="match status" value="1"/>
</dbReference>
<reference evidence="6" key="2">
    <citation type="submission" date="2025-08" db="UniProtKB">
        <authorList>
            <consortium name="Ensembl"/>
        </authorList>
    </citation>
    <scope>IDENTIFICATION</scope>
</reference>
<dbReference type="AlphaFoldDB" id="A0A674H273"/>
<organism evidence="6 7">
    <name type="scientific">Taeniopygia guttata</name>
    <name type="common">Zebra finch</name>
    <name type="synonym">Poephila guttata</name>
    <dbReference type="NCBI Taxonomy" id="59729"/>
    <lineage>
        <taxon>Eukaryota</taxon>
        <taxon>Metazoa</taxon>
        <taxon>Chordata</taxon>
        <taxon>Craniata</taxon>
        <taxon>Vertebrata</taxon>
        <taxon>Euteleostomi</taxon>
        <taxon>Archelosauria</taxon>
        <taxon>Archosauria</taxon>
        <taxon>Dinosauria</taxon>
        <taxon>Saurischia</taxon>
        <taxon>Theropoda</taxon>
        <taxon>Coelurosauria</taxon>
        <taxon>Aves</taxon>
        <taxon>Neognathae</taxon>
        <taxon>Neoaves</taxon>
        <taxon>Telluraves</taxon>
        <taxon>Australaves</taxon>
        <taxon>Passeriformes</taxon>
        <taxon>Passeroidea</taxon>
        <taxon>Estrildidae</taxon>
        <taxon>Estrildinae</taxon>
        <taxon>Taeniopygia</taxon>
    </lineage>
</organism>
<name>A0A674H273_TAEGU</name>
<comment type="similarity">
    <text evidence="2">Belongs to the tropomodulin family.</text>
</comment>
<dbReference type="GO" id="GO:0030239">
    <property type="term" value="P:myofibril assembly"/>
    <property type="evidence" value="ECO:0007669"/>
    <property type="project" value="TreeGrafter"/>
</dbReference>
<sequence length="346" mass="38826">MTLPFRKDLDKYKDLDEDEILGKLSEEELKQLETVLDDLDPENALLPAGFRQKDQTAKKASGPFDRERLLAYLEKQALEYKDREDYVPFTREKKGKIFIPKQKPVQSFTEEKFSLDPELEEALTSATDTELGDLAAILGMSNLITNNQFCDVVGSSNGIDKDSFSIKGEKMLPVFDEPPNPTNVEETLQRIKDNDSRLVEVNLNNIKNIPIPTLKEFAKALETNTHVKNFSLAATRSNDPVAVALADMLRVNTKLKSLNIESNFITGVGILALVDALKDNETLTEIKIDNQLGTAAEVEIAKMLEENNKILKFGYHFTQQGPRARAAAAITKNNDLVRKRRVEGDN</sequence>
<dbReference type="InterPro" id="IPR004934">
    <property type="entry name" value="TMOD"/>
</dbReference>
<evidence type="ECO:0000256" key="5">
    <source>
        <dbReference type="ARBA" id="ARBA00023212"/>
    </source>
</evidence>
<evidence type="ECO:0000256" key="2">
    <source>
        <dbReference type="ARBA" id="ARBA00009345"/>
    </source>
</evidence>
<dbReference type="GO" id="GO:0005523">
    <property type="term" value="F:tropomyosin binding"/>
    <property type="evidence" value="ECO:0007669"/>
    <property type="project" value="InterPro"/>
</dbReference>
<dbReference type="Ensembl" id="ENSTGUT00000043232.1">
    <property type="protein sequence ID" value="ENSTGUP00000029531.1"/>
    <property type="gene ID" value="ENSTGUG00000006847.2"/>
</dbReference>
<keyword evidence="5" id="KW-0206">Cytoskeleton</keyword>
<protein>
    <submittedName>
        <fullName evidence="6">Tropomodulin 3</fullName>
    </submittedName>
</protein>
<reference evidence="6 7" key="1">
    <citation type="journal article" date="2010" name="Nature">
        <title>The genome of a songbird.</title>
        <authorList>
            <person name="Warren W.C."/>
            <person name="Clayton D.F."/>
            <person name="Ellegren H."/>
            <person name="Arnold A.P."/>
            <person name="Hillier L.W."/>
            <person name="Kunstner A."/>
            <person name="Searle S."/>
            <person name="White S."/>
            <person name="Vilella A.J."/>
            <person name="Fairley S."/>
            <person name="Heger A."/>
            <person name="Kong L."/>
            <person name="Ponting C.P."/>
            <person name="Jarvis E.D."/>
            <person name="Mello C.V."/>
            <person name="Minx P."/>
            <person name="Lovell P."/>
            <person name="Velho T.A."/>
            <person name="Ferris M."/>
            <person name="Balakrishnan C.N."/>
            <person name="Sinha S."/>
            <person name="Blatti C."/>
            <person name="London S.E."/>
            <person name="Li Y."/>
            <person name="Lin Y.C."/>
            <person name="George J."/>
            <person name="Sweedler J."/>
            <person name="Southey B."/>
            <person name="Gunaratne P."/>
            <person name="Watson M."/>
            <person name="Nam K."/>
            <person name="Backstrom N."/>
            <person name="Smeds L."/>
            <person name="Nabholz B."/>
            <person name="Itoh Y."/>
            <person name="Whitney O."/>
            <person name="Pfenning A.R."/>
            <person name="Howard J."/>
            <person name="Volker M."/>
            <person name="Skinner B.M."/>
            <person name="Griffin D.K."/>
            <person name="Ye L."/>
            <person name="McLaren W.M."/>
            <person name="Flicek P."/>
            <person name="Quesada V."/>
            <person name="Velasco G."/>
            <person name="Lopez-Otin C."/>
            <person name="Puente X.S."/>
            <person name="Olender T."/>
            <person name="Lancet D."/>
            <person name="Smit A.F."/>
            <person name="Hubley R."/>
            <person name="Konkel M.K."/>
            <person name="Walker J.A."/>
            <person name="Batzer M.A."/>
            <person name="Gu W."/>
            <person name="Pollock D.D."/>
            <person name="Chen L."/>
            <person name="Cheng Z."/>
            <person name="Eichler E.E."/>
            <person name="Stapley J."/>
            <person name="Slate J."/>
            <person name="Ekblom R."/>
            <person name="Birkhead T."/>
            <person name="Burke T."/>
            <person name="Burt D."/>
            <person name="Scharff C."/>
            <person name="Adam I."/>
            <person name="Richard H."/>
            <person name="Sultan M."/>
            <person name="Soldatov A."/>
            <person name="Lehrach H."/>
            <person name="Edwards S.V."/>
            <person name="Yang S.P."/>
            <person name="Li X."/>
            <person name="Graves T."/>
            <person name="Fulton L."/>
            <person name="Nelson J."/>
            <person name="Chinwalla A."/>
            <person name="Hou S."/>
            <person name="Mardis E.R."/>
            <person name="Wilson R.K."/>
        </authorList>
    </citation>
    <scope>NUCLEOTIDE SEQUENCE [LARGE SCALE GENOMIC DNA]</scope>
</reference>
<dbReference type="GO" id="GO:0006936">
    <property type="term" value="P:muscle contraction"/>
    <property type="evidence" value="ECO:0007669"/>
    <property type="project" value="TreeGrafter"/>
</dbReference>
<dbReference type="InterPro" id="IPR032675">
    <property type="entry name" value="LRR_dom_sf"/>
</dbReference>
<reference evidence="6" key="3">
    <citation type="submission" date="2025-09" db="UniProtKB">
        <authorList>
            <consortium name="Ensembl"/>
        </authorList>
    </citation>
    <scope>IDENTIFICATION</scope>
</reference>
<dbReference type="GO" id="GO:0005865">
    <property type="term" value="C:striated muscle thin filament"/>
    <property type="evidence" value="ECO:0007669"/>
    <property type="project" value="TreeGrafter"/>
</dbReference>
<dbReference type="FunFam" id="3.80.10.10:FF:000006">
    <property type="entry name" value="Tropomodulin 2"/>
    <property type="match status" value="1"/>
</dbReference>
<dbReference type="GO" id="GO:0003779">
    <property type="term" value="F:actin binding"/>
    <property type="evidence" value="ECO:0007669"/>
    <property type="project" value="UniProtKB-KW"/>
</dbReference>